<dbReference type="Proteomes" id="UP000186551">
    <property type="component" value="Unassembled WGS sequence"/>
</dbReference>
<keyword evidence="2" id="KW-1185">Reference proteome</keyword>
<dbReference type="PROSITE" id="PS51257">
    <property type="entry name" value="PROKAR_LIPOPROTEIN"/>
    <property type="match status" value="1"/>
</dbReference>
<dbReference type="OrthoDB" id="956632at2"/>
<gene>
    <name evidence="1" type="ORF">A3841_02240</name>
</gene>
<protein>
    <recommendedName>
        <fullName evidence="3">Carboxypeptidase regulatory-like domain-containing protein</fullName>
    </recommendedName>
</protein>
<sequence length="172" mass="19188">MKAASSILALLFHVLLLTGCNKEEDEAAPNQWVNNTEELTQQNKKKVSITQGITGTLTLIEGNCMPIIGPNSTCKEYPIKRKIVIYPYTTLQEANRHDFLYYTLDAKPVVTVESDAEGFYQAKLTPGTYSVFIQENGKLYANGLDGQGGINPVRVEEDMVVSFNLRLDYAVY</sequence>
<evidence type="ECO:0000313" key="1">
    <source>
        <dbReference type="EMBL" id="OKL39405.1"/>
    </source>
</evidence>
<dbReference type="AlphaFoldDB" id="A0A1Q5PAZ9"/>
<dbReference type="STRING" id="1797110.A3841_02240"/>
<proteinExistence type="predicted"/>
<name>A0A1Q5PAZ9_9BACT</name>
<evidence type="ECO:0000313" key="2">
    <source>
        <dbReference type="Proteomes" id="UP000186551"/>
    </source>
</evidence>
<organism evidence="1 2">
    <name type="scientific">Pontibacter flavimaris</name>
    <dbReference type="NCBI Taxonomy" id="1797110"/>
    <lineage>
        <taxon>Bacteria</taxon>
        <taxon>Pseudomonadati</taxon>
        <taxon>Bacteroidota</taxon>
        <taxon>Cytophagia</taxon>
        <taxon>Cytophagales</taxon>
        <taxon>Hymenobacteraceae</taxon>
        <taxon>Pontibacter</taxon>
    </lineage>
</organism>
<accession>A0A1Q5PAZ9</accession>
<dbReference type="RefSeq" id="WP_073853274.1">
    <property type="nucleotide sequence ID" value="NZ_LVWA01000009.1"/>
</dbReference>
<reference evidence="1 2" key="1">
    <citation type="submission" date="2016-03" db="EMBL/GenBank/DDBJ databases">
        <title>Genome sequence of Pontibacter sp. nov., of the family cytophagaceae, isolated from marine sediment of the Yellow Sea, China.</title>
        <authorList>
            <person name="Zhang G."/>
            <person name="Zhang R."/>
        </authorList>
    </citation>
    <scope>NUCLEOTIDE SEQUENCE [LARGE SCALE GENOMIC DNA]</scope>
    <source>
        <strain evidence="1 2">S10-8</strain>
    </source>
</reference>
<evidence type="ECO:0008006" key="3">
    <source>
        <dbReference type="Google" id="ProtNLM"/>
    </source>
</evidence>
<dbReference type="EMBL" id="LVWA01000009">
    <property type="protein sequence ID" value="OKL39405.1"/>
    <property type="molecule type" value="Genomic_DNA"/>
</dbReference>
<comment type="caution">
    <text evidence="1">The sequence shown here is derived from an EMBL/GenBank/DDBJ whole genome shotgun (WGS) entry which is preliminary data.</text>
</comment>